<sequence length="66" mass="7472">MATQPSDLDGVTESCPECTRDTTHKVRVELRTESSKQENSQFSREPYRVATCMDCGNETTQRMNNA</sequence>
<evidence type="ECO:0000313" key="2">
    <source>
        <dbReference type="EMBL" id="MFC4357383.1"/>
    </source>
</evidence>
<organism evidence="2 3">
    <name type="scientific">Halobium salinum</name>
    <dbReference type="NCBI Taxonomy" id="1364940"/>
    <lineage>
        <taxon>Archaea</taxon>
        <taxon>Methanobacteriati</taxon>
        <taxon>Methanobacteriota</taxon>
        <taxon>Stenosarchaea group</taxon>
        <taxon>Halobacteria</taxon>
        <taxon>Halobacteriales</taxon>
        <taxon>Haloferacaceae</taxon>
        <taxon>Halobium</taxon>
    </lineage>
</organism>
<feature type="domain" description="DUF7835" evidence="1">
    <location>
        <begin position="1"/>
        <end position="66"/>
    </location>
</feature>
<dbReference type="RefSeq" id="WP_390202839.1">
    <property type="nucleotide sequence ID" value="NZ_JAODIW010000006.1"/>
</dbReference>
<comment type="caution">
    <text evidence="2">The sequence shown here is derived from an EMBL/GenBank/DDBJ whole genome shotgun (WGS) entry which is preliminary data.</text>
</comment>
<dbReference type="EMBL" id="JBHSDS010000003">
    <property type="protein sequence ID" value="MFC4357383.1"/>
    <property type="molecule type" value="Genomic_DNA"/>
</dbReference>
<evidence type="ECO:0000313" key="3">
    <source>
        <dbReference type="Proteomes" id="UP001595921"/>
    </source>
</evidence>
<gene>
    <name evidence="2" type="ORF">ACFO0N_05395</name>
</gene>
<keyword evidence="3" id="KW-1185">Reference proteome</keyword>
<dbReference type="Pfam" id="PF25205">
    <property type="entry name" value="DUF7835"/>
    <property type="match status" value="1"/>
</dbReference>
<name>A0ABD5P9P6_9EURY</name>
<accession>A0ABD5P9P6</accession>
<dbReference type="InterPro" id="IPR057157">
    <property type="entry name" value="DUF7835"/>
</dbReference>
<protein>
    <recommendedName>
        <fullName evidence="1">DUF7835 domain-containing protein</fullName>
    </recommendedName>
</protein>
<dbReference type="AlphaFoldDB" id="A0ABD5P9P6"/>
<dbReference type="Proteomes" id="UP001595921">
    <property type="component" value="Unassembled WGS sequence"/>
</dbReference>
<evidence type="ECO:0000259" key="1">
    <source>
        <dbReference type="Pfam" id="PF25205"/>
    </source>
</evidence>
<proteinExistence type="predicted"/>
<reference evidence="2 3" key="1">
    <citation type="journal article" date="2019" name="Int. J. Syst. Evol. Microbiol.">
        <title>The Global Catalogue of Microorganisms (GCM) 10K type strain sequencing project: providing services to taxonomists for standard genome sequencing and annotation.</title>
        <authorList>
            <consortium name="The Broad Institute Genomics Platform"/>
            <consortium name="The Broad Institute Genome Sequencing Center for Infectious Disease"/>
            <person name="Wu L."/>
            <person name="Ma J."/>
        </authorList>
    </citation>
    <scope>NUCLEOTIDE SEQUENCE [LARGE SCALE GENOMIC DNA]</scope>
    <source>
        <strain evidence="2 3">CGMCC 1.12553</strain>
    </source>
</reference>